<sequence length="96" mass="10180">MDVLLHITNPDAVHIATPLARAFTNRGTAWGCFLTNDGVKALGDAGFMDAISGAERTAVCEHSWDLHMSGHDCPVEKGSQTINSTLMAQAAKIVSL</sequence>
<gene>
    <name evidence="1" type="ORF">BEN30_14375</name>
</gene>
<dbReference type="AlphaFoldDB" id="A0A1E5Q559"/>
<dbReference type="EMBL" id="MCGG01000052">
    <property type="protein sequence ID" value="OEJ65306.1"/>
    <property type="molecule type" value="Genomic_DNA"/>
</dbReference>
<dbReference type="OrthoDB" id="5796840at2"/>
<keyword evidence="2" id="KW-1185">Reference proteome</keyword>
<name>A0A1E5Q559_9PROT</name>
<organism evidence="1 2">
    <name type="scientific">Magnetovibrio blakemorei</name>
    <dbReference type="NCBI Taxonomy" id="28181"/>
    <lineage>
        <taxon>Bacteria</taxon>
        <taxon>Pseudomonadati</taxon>
        <taxon>Pseudomonadota</taxon>
        <taxon>Alphaproteobacteria</taxon>
        <taxon>Rhodospirillales</taxon>
        <taxon>Magnetovibrionaceae</taxon>
        <taxon>Magnetovibrio</taxon>
    </lineage>
</organism>
<accession>A0A1E5Q559</accession>
<proteinExistence type="predicted"/>
<protein>
    <submittedName>
        <fullName evidence="1">Uncharacterized protein</fullName>
    </submittedName>
</protein>
<dbReference type="RefSeq" id="WP_069958765.1">
    <property type="nucleotide sequence ID" value="NZ_MCGG01000052.1"/>
</dbReference>
<comment type="caution">
    <text evidence="1">The sequence shown here is derived from an EMBL/GenBank/DDBJ whole genome shotgun (WGS) entry which is preliminary data.</text>
</comment>
<reference evidence="2" key="1">
    <citation type="submission" date="2016-07" db="EMBL/GenBank/DDBJ databases">
        <authorList>
            <person name="Florea S."/>
            <person name="Webb J.S."/>
            <person name="Jaromczyk J."/>
            <person name="Schardl C.L."/>
        </authorList>
    </citation>
    <scope>NUCLEOTIDE SEQUENCE [LARGE SCALE GENOMIC DNA]</scope>
    <source>
        <strain evidence="2">MV-1</strain>
    </source>
</reference>
<dbReference type="STRING" id="28181.BEN30_14375"/>
<dbReference type="Proteomes" id="UP000095347">
    <property type="component" value="Unassembled WGS sequence"/>
</dbReference>
<evidence type="ECO:0000313" key="1">
    <source>
        <dbReference type="EMBL" id="OEJ65306.1"/>
    </source>
</evidence>
<evidence type="ECO:0000313" key="2">
    <source>
        <dbReference type="Proteomes" id="UP000095347"/>
    </source>
</evidence>